<accession>A0A8X7N2F4</accession>
<dbReference type="InterPro" id="IPR032675">
    <property type="entry name" value="LRR_dom_sf"/>
</dbReference>
<name>A0A8X7N2F4_9BASI</name>
<evidence type="ECO:0000313" key="2">
    <source>
        <dbReference type="Proteomes" id="UP000078113"/>
    </source>
</evidence>
<keyword evidence="2" id="KW-1185">Reference proteome</keyword>
<proteinExistence type="predicted"/>
<protein>
    <submittedName>
        <fullName evidence="1">Uncharacterized protein</fullName>
    </submittedName>
</protein>
<reference evidence="1" key="2">
    <citation type="journal article" date="2019" name="IMA Fungus">
        <title>Genome sequencing and comparison of five Tilletia species to identify candidate genes for the detection of regulated species infecting wheat.</title>
        <authorList>
            <person name="Nguyen H.D.T."/>
            <person name="Sultana T."/>
            <person name="Kesanakurti P."/>
            <person name="Hambleton S."/>
        </authorList>
    </citation>
    <scope>NUCLEOTIDE SEQUENCE</scope>
    <source>
        <strain evidence="1">DAOMC 236422</strain>
    </source>
</reference>
<dbReference type="AlphaFoldDB" id="A0A8X7N2F4"/>
<comment type="caution">
    <text evidence="1">The sequence shown here is derived from an EMBL/GenBank/DDBJ whole genome shotgun (WGS) entry which is preliminary data.</text>
</comment>
<dbReference type="EMBL" id="LWDG02000437">
    <property type="protein sequence ID" value="KAE8265634.1"/>
    <property type="molecule type" value="Genomic_DNA"/>
</dbReference>
<gene>
    <name evidence="1" type="ORF">A4X09_0g6574</name>
</gene>
<dbReference type="Proteomes" id="UP000078113">
    <property type="component" value="Unassembled WGS sequence"/>
</dbReference>
<evidence type="ECO:0000313" key="1">
    <source>
        <dbReference type="EMBL" id="KAE8265634.1"/>
    </source>
</evidence>
<dbReference type="Gene3D" id="3.80.10.10">
    <property type="entry name" value="Ribonuclease Inhibitor"/>
    <property type="match status" value="1"/>
</dbReference>
<organism evidence="1 2">
    <name type="scientific">Tilletia walkeri</name>
    <dbReference type="NCBI Taxonomy" id="117179"/>
    <lineage>
        <taxon>Eukaryota</taxon>
        <taxon>Fungi</taxon>
        <taxon>Dikarya</taxon>
        <taxon>Basidiomycota</taxon>
        <taxon>Ustilaginomycotina</taxon>
        <taxon>Exobasidiomycetes</taxon>
        <taxon>Tilletiales</taxon>
        <taxon>Tilletiaceae</taxon>
        <taxon>Tilletia</taxon>
    </lineage>
</organism>
<reference evidence="1" key="1">
    <citation type="submission" date="2016-04" db="EMBL/GenBank/DDBJ databases">
        <authorList>
            <person name="Nguyen H.D."/>
            <person name="Samba Siva P."/>
            <person name="Cullis J."/>
            <person name="Levesque C.A."/>
            <person name="Hambleton S."/>
        </authorList>
    </citation>
    <scope>NUCLEOTIDE SEQUENCE</scope>
    <source>
        <strain evidence="1">DAOMC 236422</strain>
    </source>
</reference>
<sequence>MEADSLSPQTAAQRFFSTPELLRLILFESFNPQEKIDLLVLYNVSKLLRALALPTLVHKLSVPFSGAESIRLCLAGNPGLVEHIRHIRLWDDDVHRVFRHRQDTTAARLSLDYDSQRLPLFDCLGDFLCLVQDRRVLPLPLVDISFGEDGLDHLEAQLEQTPPLIDRITALRTLVDFDEVYYNDAEGNFDEDFYRERVDDGWYKRYNLVKKVSSSQDQSGSTTFRLLASDDYGYDQAERQEIHDEYWKDFAAHISPRIKDFSINFSNLKLQSFTSRGLFNDVNWPFLRSLKFNAASHMTTEWDQVERNLSRFLDNNTQLEELSILLEDGELAGFNLTQTFPNLRTLALQVSERNCTSTALFASRHPNLQDVHLGFYYCEAEFYRPIVEQAAFLDALRILRTPPKVAREFIRHGAKNIALFRTDWNSFDEIGFHRWLFTNQAACDKITCLDFEIEGEELPDVLRKLRQRAPSGRLPNL</sequence>